<dbReference type="EMBL" id="BAABJP010000031">
    <property type="protein sequence ID" value="GAA5165676.1"/>
    <property type="molecule type" value="Genomic_DNA"/>
</dbReference>
<reference evidence="3" key="1">
    <citation type="journal article" date="2019" name="Int. J. Syst. Evol. Microbiol.">
        <title>The Global Catalogue of Microorganisms (GCM) 10K type strain sequencing project: providing services to taxonomists for standard genome sequencing and annotation.</title>
        <authorList>
            <consortium name="The Broad Institute Genomics Platform"/>
            <consortium name="The Broad Institute Genome Sequencing Center for Infectious Disease"/>
            <person name="Wu L."/>
            <person name="Ma J."/>
        </authorList>
    </citation>
    <scope>NUCLEOTIDE SEQUENCE [LARGE SCALE GENOMIC DNA]</scope>
    <source>
        <strain evidence="3">JCM 18303</strain>
    </source>
</reference>
<dbReference type="InterPro" id="IPR000073">
    <property type="entry name" value="AB_hydrolase_1"/>
</dbReference>
<protein>
    <submittedName>
        <fullName evidence="2">Alpha/beta hydrolase</fullName>
    </submittedName>
</protein>
<evidence type="ECO:0000259" key="1">
    <source>
        <dbReference type="Pfam" id="PF12697"/>
    </source>
</evidence>
<organism evidence="2 3">
    <name type="scientific">Pseudonocardia eucalypti</name>
    <dbReference type="NCBI Taxonomy" id="648755"/>
    <lineage>
        <taxon>Bacteria</taxon>
        <taxon>Bacillati</taxon>
        <taxon>Actinomycetota</taxon>
        <taxon>Actinomycetes</taxon>
        <taxon>Pseudonocardiales</taxon>
        <taxon>Pseudonocardiaceae</taxon>
        <taxon>Pseudonocardia</taxon>
    </lineage>
</organism>
<dbReference type="Gene3D" id="3.40.50.1820">
    <property type="entry name" value="alpha/beta hydrolase"/>
    <property type="match status" value="1"/>
</dbReference>
<keyword evidence="2" id="KW-0378">Hydrolase</keyword>
<dbReference type="InterPro" id="IPR029058">
    <property type="entry name" value="AB_hydrolase_fold"/>
</dbReference>
<dbReference type="SUPFAM" id="SSF53474">
    <property type="entry name" value="alpha/beta-Hydrolases"/>
    <property type="match status" value="1"/>
</dbReference>
<dbReference type="GO" id="GO:0016787">
    <property type="term" value="F:hydrolase activity"/>
    <property type="evidence" value="ECO:0007669"/>
    <property type="project" value="UniProtKB-KW"/>
</dbReference>
<name>A0ABP9QQ61_9PSEU</name>
<proteinExistence type="predicted"/>
<evidence type="ECO:0000313" key="2">
    <source>
        <dbReference type="EMBL" id="GAA5165676.1"/>
    </source>
</evidence>
<sequence>MISTELATFDADRREARSRSGPFSYVDTGGEGRAAVFVHGVGTSAYLWRHVIARLRPDHRCIALDLPLHGRTPGSDVIEDPDFSLATVARFVADALDAVGLDRVDLVAHDTGGAVAQIFAANHPDRLHTLALTNCDTQDNIPPATFAPTVEAARAGQLAGNGANLLANLEAARGLYNFGYTDPGQPEDELLRAWLEPVLGTEARGRLFERWLTALEPRELLAVGTELAQLQVPTLIVWGTADDGFDRKWAYWLRDTIPGATEVVELDGGKLFFPDERPDELAAALRSHWSG</sequence>
<feature type="domain" description="AB hydrolase-1" evidence="1">
    <location>
        <begin position="36"/>
        <end position="284"/>
    </location>
</feature>
<evidence type="ECO:0000313" key="3">
    <source>
        <dbReference type="Proteomes" id="UP001428817"/>
    </source>
</evidence>
<dbReference type="RefSeq" id="WP_345703189.1">
    <property type="nucleotide sequence ID" value="NZ_BAABJP010000031.1"/>
</dbReference>
<dbReference type="Proteomes" id="UP001428817">
    <property type="component" value="Unassembled WGS sequence"/>
</dbReference>
<dbReference type="Pfam" id="PF12697">
    <property type="entry name" value="Abhydrolase_6"/>
    <property type="match status" value="1"/>
</dbReference>
<gene>
    <name evidence="2" type="ORF">GCM10023321_55980</name>
</gene>
<comment type="caution">
    <text evidence="2">The sequence shown here is derived from an EMBL/GenBank/DDBJ whole genome shotgun (WGS) entry which is preliminary data.</text>
</comment>
<accession>A0ABP9QQ61</accession>
<dbReference type="InterPro" id="IPR050266">
    <property type="entry name" value="AB_hydrolase_sf"/>
</dbReference>
<dbReference type="PRINTS" id="PR00111">
    <property type="entry name" value="ABHYDROLASE"/>
</dbReference>
<keyword evidence="3" id="KW-1185">Reference proteome</keyword>
<dbReference type="PANTHER" id="PTHR43798:SF33">
    <property type="entry name" value="HYDROLASE, PUTATIVE (AFU_ORTHOLOGUE AFUA_2G14860)-RELATED"/>
    <property type="match status" value="1"/>
</dbReference>
<dbReference type="PANTHER" id="PTHR43798">
    <property type="entry name" value="MONOACYLGLYCEROL LIPASE"/>
    <property type="match status" value="1"/>
</dbReference>